<dbReference type="GO" id="GO:0000160">
    <property type="term" value="P:phosphorelay signal transduction system"/>
    <property type="evidence" value="ECO:0007669"/>
    <property type="project" value="TreeGrafter"/>
</dbReference>
<keyword evidence="7" id="KW-0472">Membrane</keyword>
<dbReference type="InterPro" id="IPR003594">
    <property type="entry name" value="HATPase_dom"/>
</dbReference>
<protein>
    <recommendedName>
        <fullName evidence="3">histidine kinase</fullName>
        <ecNumber evidence="3">2.7.13.3</ecNumber>
    </recommendedName>
</protein>
<comment type="catalytic activity">
    <reaction evidence="1">
        <text>ATP + protein L-histidine = ADP + protein N-phospho-L-histidine.</text>
        <dbReference type="EC" id="2.7.13.3"/>
    </reaction>
</comment>
<dbReference type="PANTHER" id="PTHR45436:SF8">
    <property type="entry name" value="HISTIDINE KINASE"/>
    <property type="match status" value="1"/>
</dbReference>
<dbReference type="Gene3D" id="3.30.565.10">
    <property type="entry name" value="Histidine kinase-like ATPase, C-terminal domain"/>
    <property type="match status" value="1"/>
</dbReference>
<evidence type="ECO:0000256" key="1">
    <source>
        <dbReference type="ARBA" id="ARBA00000085"/>
    </source>
</evidence>
<proteinExistence type="predicted"/>
<dbReference type="InterPro" id="IPR050428">
    <property type="entry name" value="TCS_sensor_his_kinase"/>
</dbReference>
<gene>
    <name evidence="9" type="ORF">JKL49_20905</name>
</gene>
<dbReference type="EC" id="2.7.13.3" evidence="3"/>
<name>A0A974P1Y2_9CAUL</name>
<sequence length="103" mass="10984">MGGRRRRGAAAGDLRQRTRVPEVAWERLFDRFYRLEHSRSTPGNGLGLALVAAIAKLHGADVELADARPGLTVRVTFPGLPEQAGGTLGHANLLDIGVSAARC</sequence>
<dbReference type="PANTHER" id="PTHR45436">
    <property type="entry name" value="SENSOR HISTIDINE KINASE YKOH"/>
    <property type="match status" value="1"/>
</dbReference>
<dbReference type="SUPFAM" id="SSF55874">
    <property type="entry name" value="ATPase domain of HSP90 chaperone/DNA topoisomerase II/histidine kinase"/>
    <property type="match status" value="1"/>
</dbReference>
<evidence type="ECO:0000256" key="3">
    <source>
        <dbReference type="ARBA" id="ARBA00012438"/>
    </source>
</evidence>
<evidence type="ECO:0000256" key="7">
    <source>
        <dbReference type="ARBA" id="ARBA00023136"/>
    </source>
</evidence>
<keyword evidence="5" id="KW-0808">Transferase</keyword>
<evidence type="ECO:0000259" key="8">
    <source>
        <dbReference type="Pfam" id="PF02518"/>
    </source>
</evidence>
<dbReference type="InterPro" id="IPR004358">
    <property type="entry name" value="Sig_transdc_His_kin-like_C"/>
</dbReference>
<reference evidence="9" key="1">
    <citation type="submission" date="2021-01" db="EMBL/GenBank/DDBJ databases">
        <title>Genome sequence of Phenylobacterium sp. 20VBR1 isolated from a valley glaceir, Ny-Alesund, Svalbard.</title>
        <authorList>
            <person name="Thomas F.A."/>
            <person name="Krishnan K.P."/>
            <person name="Sinha R.K."/>
        </authorList>
    </citation>
    <scope>NUCLEOTIDE SEQUENCE</scope>
    <source>
        <strain evidence="9">20VBR1</strain>
    </source>
</reference>
<dbReference type="AlphaFoldDB" id="A0A974P1Y2"/>
<evidence type="ECO:0000256" key="6">
    <source>
        <dbReference type="ARBA" id="ARBA00022777"/>
    </source>
</evidence>
<evidence type="ECO:0000256" key="5">
    <source>
        <dbReference type="ARBA" id="ARBA00022679"/>
    </source>
</evidence>
<evidence type="ECO:0000256" key="4">
    <source>
        <dbReference type="ARBA" id="ARBA00022553"/>
    </source>
</evidence>
<dbReference type="GO" id="GO:0004673">
    <property type="term" value="F:protein histidine kinase activity"/>
    <property type="evidence" value="ECO:0007669"/>
    <property type="project" value="UniProtKB-EC"/>
</dbReference>
<dbReference type="CDD" id="cd00075">
    <property type="entry name" value="HATPase"/>
    <property type="match status" value="1"/>
</dbReference>
<dbReference type="PRINTS" id="PR00344">
    <property type="entry name" value="BCTRLSENSOR"/>
</dbReference>
<dbReference type="Pfam" id="PF02518">
    <property type="entry name" value="HATPase_c"/>
    <property type="match status" value="1"/>
</dbReference>
<evidence type="ECO:0000256" key="2">
    <source>
        <dbReference type="ARBA" id="ARBA00004370"/>
    </source>
</evidence>
<dbReference type="EMBL" id="CP068570">
    <property type="protein sequence ID" value="QQZ49432.1"/>
    <property type="molecule type" value="Genomic_DNA"/>
</dbReference>
<keyword evidence="4" id="KW-0597">Phosphoprotein</keyword>
<organism evidence="9">
    <name type="scientific">Phenylobacterium glaciei</name>
    <dbReference type="NCBI Taxonomy" id="2803784"/>
    <lineage>
        <taxon>Bacteria</taxon>
        <taxon>Pseudomonadati</taxon>
        <taxon>Pseudomonadota</taxon>
        <taxon>Alphaproteobacteria</taxon>
        <taxon>Caulobacterales</taxon>
        <taxon>Caulobacteraceae</taxon>
        <taxon>Phenylobacterium</taxon>
    </lineage>
</organism>
<keyword evidence="6 9" id="KW-0418">Kinase</keyword>
<dbReference type="InterPro" id="IPR036890">
    <property type="entry name" value="HATPase_C_sf"/>
</dbReference>
<feature type="domain" description="Histidine kinase/HSP90-like ATPase" evidence="8">
    <location>
        <begin position="21"/>
        <end position="78"/>
    </location>
</feature>
<evidence type="ECO:0000313" key="9">
    <source>
        <dbReference type="EMBL" id="QQZ49432.1"/>
    </source>
</evidence>
<dbReference type="GO" id="GO:0005886">
    <property type="term" value="C:plasma membrane"/>
    <property type="evidence" value="ECO:0007669"/>
    <property type="project" value="TreeGrafter"/>
</dbReference>
<comment type="subcellular location">
    <subcellularLocation>
        <location evidence="2">Membrane</location>
    </subcellularLocation>
</comment>
<accession>A0A974P1Y2</accession>